<name>A0AAN8TFR7_SOLBU</name>
<dbReference type="EMBL" id="JBANQN010000007">
    <property type="protein sequence ID" value="KAK6784147.1"/>
    <property type="molecule type" value="Genomic_DNA"/>
</dbReference>
<sequence length="39" mass="4489">MKNDNMKAQKIDISLMPSILMRTIRQVKIIDILNCSLSL</sequence>
<gene>
    <name evidence="1" type="ORF">RDI58_017601</name>
</gene>
<evidence type="ECO:0000313" key="1">
    <source>
        <dbReference type="EMBL" id="KAK6784147.1"/>
    </source>
</evidence>
<comment type="caution">
    <text evidence="1">The sequence shown here is derived from an EMBL/GenBank/DDBJ whole genome shotgun (WGS) entry which is preliminary data.</text>
</comment>
<evidence type="ECO:0000313" key="2">
    <source>
        <dbReference type="Proteomes" id="UP001371456"/>
    </source>
</evidence>
<organism evidence="1 2">
    <name type="scientific">Solanum bulbocastanum</name>
    <name type="common">Wild potato</name>
    <dbReference type="NCBI Taxonomy" id="147425"/>
    <lineage>
        <taxon>Eukaryota</taxon>
        <taxon>Viridiplantae</taxon>
        <taxon>Streptophyta</taxon>
        <taxon>Embryophyta</taxon>
        <taxon>Tracheophyta</taxon>
        <taxon>Spermatophyta</taxon>
        <taxon>Magnoliopsida</taxon>
        <taxon>eudicotyledons</taxon>
        <taxon>Gunneridae</taxon>
        <taxon>Pentapetalae</taxon>
        <taxon>asterids</taxon>
        <taxon>lamiids</taxon>
        <taxon>Solanales</taxon>
        <taxon>Solanaceae</taxon>
        <taxon>Solanoideae</taxon>
        <taxon>Solaneae</taxon>
        <taxon>Solanum</taxon>
    </lineage>
</organism>
<protein>
    <submittedName>
        <fullName evidence="1">Uncharacterized protein</fullName>
    </submittedName>
</protein>
<accession>A0AAN8TFR7</accession>
<keyword evidence="2" id="KW-1185">Reference proteome</keyword>
<reference evidence="1 2" key="1">
    <citation type="submission" date="2024-02" db="EMBL/GenBank/DDBJ databases">
        <title>de novo genome assembly of Solanum bulbocastanum strain 11H21.</title>
        <authorList>
            <person name="Hosaka A.J."/>
        </authorList>
    </citation>
    <scope>NUCLEOTIDE SEQUENCE [LARGE SCALE GENOMIC DNA]</scope>
    <source>
        <tissue evidence="1">Young leaves</tissue>
    </source>
</reference>
<dbReference type="AlphaFoldDB" id="A0AAN8TFR7"/>
<proteinExistence type="predicted"/>
<dbReference type="Proteomes" id="UP001371456">
    <property type="component" value="Unassembled WGS sequence"/>
</dbReference>